<dbReference type="HOGENOM" id="CLU_036868_0_0_1"/>
<dbReference type="SUPFAM" id="SSF56112">
    <property type="entry name" value="Protein kinase-like (PK-like)"/>
    <property type="match status" value="1"/>
</dbReference>
<dbReference type="STRING" id="13249.T1HUJ3"/>
<organism evidence="1 2">
    <name type="scientific">Rhodnius prolixus</name>
    <name type="common">Triatomid bug</name>
    <dbReference type="NCBI Taxonomy" id="13249"/>
    <lineage>
        <taxon>Eukaryota</taxon>
        <taxon>Metazoa</taxon>
        <taxon>Ecdysozoa</taxon>
        <taxon>Arthropoda</taxon>
        <taxon>Hexapoda</taxon>
        <taxon>Insecta</taxon>
        <taxon>Pterygota</taxon>
        <taxon>Neoptera</taxon>
        <taxon>Paraneoptera</taxon>
        <taxon>Hemiptera</taxon>
        <taxon>Heteroptera</taxon>
        <taxon>Panheteroptera</taxon>
        <taxon>Cimicomorpha</taxon>
        <taxon>Reduviidae</taxon>
        <taxon>Triatominae</taxon>
        <taxon>Rhodnius</taxon>
    </lineage>
</organism>
<dbReference type="GO" id="GO:0005524">
    <property type="term" value="F:ATP binding"/>
    <property type="evidence" value="ECO:0007669"/>
    <property type="project" value="InterPro"/>
</dbReference>
<name>T1HUJ3_RHOPR</name>
<dbReference type="AlphaFoldDB" id="T1HUJ3"/>
<dbReference type="GO" id="GO:0004672">
    <property type="term" value="F:protein kinase activity"/>
    <property type="evidence" value="ECO:0007669"/>
    <property type="project" value="InterPro"/>
</dbReference>
<dbReference type="Gene3D" id="3.30.200.20">
    <property type="entry name" value="Phosphorylase Kinase, domain 1"/>
    <property type="match status" value="1"/>
</dbReference>
<accession>T1HUJ3</accession>
<sequence length="463" mass="52408">MAFQMEALMEPSLELPSKEYSKKNASRISIGLRGEVDIKIVKQLPKIGTRLRKEYYLVKLKSDPKQEMLLSWLPNLKEKIDYRSAWRKFQKFWNLEIRNQPLHSGYFHVTFMRLFENCLSNPNKSSSVMHVNIATLIKAGVCNDGAWVVREIRKTGSILDMICGITKSSWNELALKKYANYVLRKAIAPEIIIDVISQILQALAFFHHKGIPYGHLHNGNIVYEEGLVKLLDIENGMTGVSHLYRPLLSKIKQITSMQSLDVYCLGLVMYEMATATPFSLQNEDFTNVPGQIRPIIESILSTKSGRNGLPTVADLLNIDLFRQSAATPQPHIRVTTSAKKDFGTCSAKTIERIKQDYSRYRQEKRVLKVYEYFDESEGQILLCYKKKSKTRGEEDDINGNITLERSASPSSTNSNINTTISALSGPTSVNLPSETTNDRRALLGAICNFNKDSLRKTNAPDCV</sequence>
<keyword evidence="2" id="KW-1185">Reference proteome</keyword>
<protein>
    <submittedName>
        <fullName evidence="1">Uncharacterized protein</fullName>
    </submittedName>
</protein>
<dbReference type="EMBL" id="ACPB03011481">
    <property type="status" value="NOT_ANNOTATED_CDS"/>
    <property type="molecule type" value="Genomic_DNA"/>
</dbReference>
<evidence type="ECO:0000313" key="1">
    <source>
        <dbReference type="EnsemblMetazoa" id="RPRC007713-PA"/>
    </source>
</evidence>
<proteinExistence type="predicted"/>
<dbReference type="OMA" id="MYEMATA"/>
<dbReference type="InterPro" id="IPR003124">
    <property type="entry name" value="WH2_dom"/>
</dbReference>
<dbReference type="PROSITE" id="PS50011">
    <property type="entry name" value="PROTEIN_KINASE_DOM"/>
    <property type="match status" value="1"/>
</dbReference>
<dbReference type="eggNOG" id="KOG2101">
    <property type="taxonomic scope" value="Eukaryota"/>
</dbReference>
<dbReference type="GO" id="GO:0003779">
    <property type="term" value="F:actin binding"/>
    <property type="evidence" value="ECO:0007669"/>
    <property type="project" value="InterPro"/>
</dbReference>
<reference evidence="1" key="1">
    <citation type="submission" date="2015-05" db="UniProtKB">
        <authorList>
            <consortium name="EnsemblMetazoa"/>
        </authorList>
    </citation>
    <scope>IDENTIFICATION</scope>
</reference>
<dbReference type="EnsemblMetazoa" id="RPRC007713-RA">
    <property type="protein sequence ID" value="RPRC007713-PA"/>
    <property type="gene ID" value="RPRC007713"/>
</dbReference>
<dbReference type="InParanoid" id="T1HUJ3"/>
<dbReference type="PROSITE" id="PS51082">
    <property type="entry name" value="WH2"/>
    <property type="match status" value="1"/>
</dbReference>
<evidence type="ECO:0000313" key="2">
    <source>
        <dbReference type="Proteomes" id="UP000015103"/>
    </source>
</evidence>
<dbReference type="InterPro" id="IPR011009">
    <property type="entry name" value="Kinase-like_dom_sf"/>
</dbReference>
<dbReference type="Gene3D" id="1.10.510.10">
    <property type="entry name" value="Transferase(Phosphotransferase) domain 1"/>
    <property type="match status" value="1"/>
</dbReference>
<dbReference type="Proteomes" id="UP000015103">
    <property type="component" value="Unassembled WGS sequence"/>
</dbReference>
<dbReference type="InterPro" id="IPR000719">
    <property type="entry name" value="Prot_kinase_dom"/>
</dbReference>
<dbReference type="FunCoup" id="T1HUJ3">
    <property type="interactions" value="889"/>
</dbReference>
<dbReference type="VEuPathDB" id="VectorBase:RPRC007713"/>